<keyword evidence="3" id="KW-1185">Reference proteome</keyword>
<evidence type="ECO:0000313" key="3">
    <source>
        <dbReference type="Proteomes" id="UP000594262"/>
    </source>
</evidence>
<dbReference type="Proteomes" id="UP000594262">
    <property type="component" value="Unplaced"/>
</dbReference>
<evidence type="ECO:0008006" key="4">
    <source>
        <dbReference type="Google" id="ProtNLM"/>
    </source>
</evidence>
<organism evidence="2 3">
    <name type="scientific">Clytia hemisphaerica</name>
    <dbReference type="NCBI Taxonomy" id="252671"/>
    <lineage>
        <taxon>Eukaryota</taxon>
        <taxon>Metazoa</taxon>
        <taxon>Cnidaria</taxon>
        <taxon>Hydrozoa</taxon>
        <taxon>Hydroidolina</taxon>
        <taxon>Leptothecata</taxon>
        <taxon>Obeliida</taxon>
        <taxon>Clytiidae</taxon>
        <taxon>Clytia</taxon>
    </lineage>
</organism>
<keyword evidence="1" id="KW-0732">Signal</keyword>
<proteinExistence type="predicted"/>
<evidence type="ECO:0000256" key="1">
    <source>
        <dbReference type="SAM" id="SignalP"/>
    </source>
</evidence>
<protein>
    <recommendedName>
        <fullName evidence="4">Apple domain-containing protein</fullName>
    </recommendedName>
</protein>
<dbReference type="OrthoDB" id="9867095at2759"/>
<evidence type="ECO:0000313" key="2">
    <source>
        <dbReference type="EnsemblMetazoa" id="CLYHEMP019904.1"/>
    </source>
</evidence>
<reference evidence="2" key="1">
    <citation type="submission" date="2021-01" db="UniProtKB">
        <authorList>
            <consortium name="EnsemblMetazoa"/>
        </authorList>
    </citation>
    <scope>IDENTIFICATION</scope>
</reference>
<dbReference type="RefSeq" id="XP_066932862.1">
    <property type="nucleotide sequence ID" value="XM_067076761.1"/>
</dbReference>
<accession>A0A7M6DPD2</accession>
<dbReference type="GeneID" id="136820571"/>
<feature type="chain" id="PRO_5029776185" description="Apple domain-containing protein" evidence="1">
    <location>
        <begin position="23"/>
        <end position="372"/>
    </location>
</feature>
<feature type="signal peptide" evidence="1">
    <location>
        <begin position="1"/>
        <end position="22"/>
    </location>
</feature>
<dbReference type="AlphaFoldDB" id="A0A7M6DPD2"/>
<name>A0A7M6DPD2_9CNID</name>
<sequence>MLNGCFFLRLSIISALSYEASAFSASFTNALKDTKTTDENAIVLQKPNIGHCLATCNFVEGGCQSISWHGDDKICQIVKNDGTENDGDNELTGFASGWVYYRKNEQPTDFDQTFMKSEDVLIDKEVSSKPSYTPWNWLFSFDVKMAGADENDQRTGEIIRVTDKGDINSIVLSVEKKTHNQLTVTFKRDGTQHHKLIYVQNHDSIILNFTRSRDTDNQQSLEIKTSPNNLWFSGSNPISTFNDTNLDDREIKVFYAKEFASNIQTISSVPSYTPEQAIEVCYDECRKTCATDIHPTNGCNQMFHCPHTCKMRELGRSVTECKASCQRTPSSGCSVSYLTINFNLCGACNRAECPTLGPAISECEKGCESYPM</sequence>
<dbReference type="EnsemblMetazoa" id="CLYHEMT019904.1">
    <property type="protein sequence ID" value="CLYHEMP019904.1"/>
    <property type="gene ID" value="CLYHEMG019904"/>
</dbReference>